<evidence type="ECO:0000313" key="2">
    <source>
        <dbReference type="Proteomes" id="UP001258017"/>
    </source>
</evidence>
<sequence length="77" mass="9125">MSKGELANIAYVRLKKKTSRAIDKHDLISDDVYFGELFSWEYKTFIRIRSYSKEYLIGCLSFKQRTITKEFFGTFPP</sequence>
<gene>
    <name evidence="1" type="ORF">KPH14_002785</name>
</gene>
<dbReference type="EMBL" id="JAIFRP010000034">
    <property type="protein sequence ID" value="KAK2582082.1"/>
    <property type="molecule type" value="Genomic_DNA"/>
</dbReference>
<keyword evidence="2" id="KW-1185">Reference proteome</keyword>
<comment type="caution">
    <text evidence="1">The sequence shown here is derived from an EMBL/GenBank/DDBJ whole genome shotgun (WGS) entry which is preliminary data.</text>
</comment>
<protein>
    <submittedName>
        <fullName evidence="1">Uncharacterized protein</fullName>
    </submittedName>
</protein>
<dbReference type="Proteomes" id="UP001258017">
    <property type="component" value="Unassembled WGS sequence"/>
</dbReference>
<proteinExistence type="predicted"/>
<organism evidence="1 2">
    <name type="scientific">Odynerus spinipes</name>
    <dbReference type="NCBI Taxonomy" id="1348599"/>
    <lineage>
        <taxon>Eukaryota</taxon>
        <taxon>Metazoa</taxon>
        <taxon>Ecdysozoa</taxon>
        <taxon>Arthropoda</taxon>
        <taxon>Hexapoda</taxon>
        <taxon>Insecta</taxon>
        <taxon>Pterygota</taxon>
        <taxon>Neoptera</taxon>
        <taxon>Endopterygota</taxon>
        <taxon>Hymenoptera</taxon>
        <taxon>Apocrita</taxon>
        <taxon>Aculeata</taxon>
        <taxon>Vespoidea</taxon>
        <taxon>Vespidae</taxon>
        <taxon>Eumeninae</taxon>
        <taxon>Odynerus</taxon>
    </lineage>
</organism>
<reference evidence="1" key="2">
    <citation type="journal article" date="2023" name="Commun. Biol.">
        <title>Intrasexual cuticular hydrocarbon dimorphism in a wasp sheds light on hydrocarbon biosynthesis genes in Hymenoptera.</title>
        <authorList>
            <person name="Moris V.C."/>
            <person name="Podsiadlowski L."/>
            <person name="Martin S."/>
            <person name="Oeyen J.P."/>
            <person name="Donath A."/>
            <person name="Petersen M."/>
            <person name="Wilbrandt J."/>
            <person name="Misof B."/>
            <person name="Liedtke D."/>
            <person name="Thamm M."/>
            <person name="Scheiner R."/>
            <person name="Schmitt T."/>
            <person name="Niehuis O."/>
        </authorList>
    </citation>
    <scope>NUCLEOTIDE SEQUENCE</scope>
    <source>
        <strain evidence="1">GBR_01_08_01A</strain>
    </source>
</reference>
<reference evidence="1" key="1">
    <citation type="submission" date="2021-08" db="EMBL/GenBank/DDBJ databases">
        <authorList>
            <person name="Misof B."/>
            <person name="Oliver O."/>
            <person name="Podsiadlowski L."/>
            <person name="Donath A."/>
            <person name="Peters R."/>
            <person name="Mayer C."/>
            <person name="Rust J."/>
            <person name="Gunkel S."/>
            <person name="Lesny P."/>
            <person name="Martin S."/>
            <person name="Oeyen J.P."/>
            <person name="Petersen M."/>
            <person name="Panagiotis P."/>
            <person name="Wilbrandt J."/>
            <person name="Tanja T."/>
        </authorList>
    </citation>
    <scope>NUCLEOTIDE SEQUENCE</scope>
    <source>
        <strain evidence="1">GBR_01_08_01A</strain>
        <tissue evidence="1">Thorax + abdomen</tissue>
    </source>
</reference>
<accession>A0AAD9RLQ9</accession>
<evidence type="ECO:0000313" key="1">
    <source>
        <dbReference type="EMBL" id="KAK2582082.1"/>
    </source>
</evidence>
<name>A0AAD9RLQ9_9HYME</name>
<dbReference type="AlphaFoldDB" id="A0AAD9RLQ9"/>